<proteinExistence type="predicted"/>
<reference evidence="2" key="1">
    <citation type="journal article" date="2010" name="BMC Microbiol.">
        <title>Frequency and diversity of small cryptic plasmids in the genus Rahnella.</title>
        <authorList>
            <person name="Rozhon W."/>
            <person name="Petutschnig E."/>
            <person name="Khan M."/>
            <person name="Summers D.K."/>
            <person name="Poppenberger B."/>
        </authorList>
    </citation>
    <scope>NUCLEOTIDE SEQUENCE [LARGE SCALE GENOMIC DNA]</scope>
    <source>
        <strain evidence="2">WMR126</strain>
        <plasmid evidence="2">pHW126</plasmid>
    </source>
</reference>
<accession>D3GN33</accession>
<evidence type="ECO:0000313" key="2">
    <source>
        <dbReference type="EMBL" id="CAZ68194.1"/>
    </source>
</evidence>
<organism evidence="2">
    <name type="scientific">Rahnella inusitata</name>
    <dbReference type="NCBI Taxonomy" id="58169"/>
    <lineage>
        <taxon>Bacteria</taxon>
        <taxon>Pseudomonadati</taxon>
        <taxon>Pseudomonadota</taxon>
        <taxon>Gammaproteobacteria</taxon>
        <taxon>Enterobacterales</taxon>
        <taxon>Yersiniaceae</taxon>
        <taxon>Rahnella</taxon>
    </lineage>
</organism>
<feature type="coiled-coil region" evidence="1">
    <location>
        <begin position="193"/>
        <end position="220"/>
    </location>
</feature>
<gene>
    <name evidence="2" type="primary">rep</name>
</gene>
<keyword evidence="1" id="KW-0175">Coiled coil</keyword>
<sequence>MNIQQILNDSLNISYENFNDYLNQYDLSPEEKVAAFTFYHENVKQKKAITISAEKTNNYKSIADKVEYVHLFPKNLKKIIKEYNLTSNELLVTMEILDSMMSHGNMLINFSQARLCELTEINKSTMSKVFKSLRAKKVLIENENGNLYINSVVFMKGLPHKLFIQYREHFLKSIEYKLTEEENFDQVFDAEFIKTYESNIKKIKDKKEELEQKKKDKTLKSFNETLKTELKEATEENFDLIFDEQN</sequence>
<name>D3GN33_9GAMM</name>
<dbReference type="InterPro" id="IPR036388">
    <property type="entry name" value="WH-like_DNA-bd_sf"/>
</dbReference>
<keyword evidence="2" id="KW-0614">Plasmid</keyword>
<evidence type="ECO:0000256" key="1">
    <source>
        <dbReference type="SAM" id="Coils"/>
    </source>
</evidence>
<protein>
    <submittedName>
        <fullName evidence="2">Rep protein</fullName>
    </submittedName>
</protein>
<dbReference type="Gene3D" id="1.10.10.10">
    <property type="entry name" value="Winged helix-like DNA-binding domain superfamily/Winged helix DNA-binding domain"/>
    <property type="match status" value="1"/>
</dbReference>
<dbReference type="AlphaFoldDB" id="D3GN33"/>
<dbReference type="EMBL" id="FN429030">
    <property type="protein sequence ID" value="CAZ68194.1"/>
    <property type="molecule type" value="Genomic_DNA"/>
</dbReference>
<geneLocation type="plasmid" evidence="2">
    <name>pHW126</name>
</geneLocation>
<reference evidence="2" key="2">
    <citation type="journal article" date="2014" name="Syst. Appl. Microbiol.">
        <title>Rahnella victoriana sp. nov., Rahnella bruchi sp. nov., Rahnella woolbedingensis sp. nov., classification of Rahnella genomospecies 2 and 3 as Rahnella variigena sp. nov. and Rahnella inusitata sp. nov., respectively and emended description of the genus Rahnella.</title>
        <authorList>
            <person name="Brady C."/>
            <person name="Hunter G."/>
            <person name="Kirk S."/>
            <person name="Arnold D."/>
            <person name="Denman S."/>
        </authorList>
    </citation>
    <scope>NUCLEOTIDE SEQUENCE [LARGE SCALE GENOMIC DNA]</scope>
    <source>
        <strain evidence="2">WMR126</strain>
        <plasmid evidence="2">pHW126</plasmid>
    </source>
</reference>